<dbReference type="Gramene" id="Zm00001eb339910_T001">
    <property type="protein sequence ID" value="Zm00001eb339910_P001"/>
    <property type="gene ID" value="Zm00001eb339910"/>
</dbReference>
<dbReference type="Proteomes" id="UP000007305">
    <property type="component" value="Chromosome 8"/>
</dbReference>
<organism evidence="1 2">
    <name type="scientific">Zea mays</name>
    <name type="common">Maize</name>
    <dbReference type="NCBI Taxonomy" id="4577"/>
    <lineage>
        <taxon>Eukaryota</taxon>
        <taxon>Viridiplantae</taxon>
        <taxon>Streptophyta</taxon>
        <taxon>Embryophyta</taxon>
        <taxon>Tracheophyta</taxon>
        <taxon>Spermatophyta</taxon>
        <taxon>Magnoliopsida</taxon>
        <taxon>Liliopsida</taxon>
        <taxon>Poales</taxon>
        <taxon>Poaceae</taxon>
        <taxon>PACMAD clade</taxon>
        <taxon>Panicoideae</taxon>
        <taxon>Andropogonodae</taxon>
        <taxon>Andropogoneae</taxon>
        <taxon>Tripsacinae</taxon>
        <taxon>Zea</taxon>
    </lineage>
</organism>
<reference evidence="2" key="1">
    <citation type="journal article" date="2009" name="Science">
        <title>The B73 maize genome: complexity, diversity, and dynamics.</title>
        <authorList>
            <person name="Schnable P.S."/>
            <person name="Ware D."/>
            <person name="Fulton R.S."/>
            <person name="Stein J.C."/>
            <person name="Wei F."/>
            <person name="Pasternak S."/>
            <person name="Liang C."/>
            <person name="Zhang J."/>
            <person name="Fulton L."/>
            <person name="Graves T.A."/>
            <person name="Minx P."/>
            <person name="Reily A.D."/>
            <person name="Courtney L."/>
            <person name="Kruchowski S.S."/>
            <person name="Tomlinson C."/>
            <person name="Strong C."/>
            <person name="Delehaunty K."/>
            <person name="Fronick C."/>
            <person name="Courtney B."/>
            <person name="Rock S.M."/>
            <person name="Belter E."/>
            <person name="Du F."/>
            <person name="Kim K."/>
            <person name="Abbott R.M."/>
            <person name="Cotton M."/>
            <person name="Levy A."/>
            <person name="Marchetto P."/>
            <person name="Ochoa K."/>
            <person name="Jackson S.M."/>
            <person name="Gillam B."/>
            <person name="Chen W."/>
            <person name="Yan L."/>
            <person name="Higginbotham J."/>
            <person name="Cardenas M."/>
            <person name="Waligorski J."/>
            <person name="Applebaum E."/>
            <person name="Phelps L."/>
            <person name="Falcone J."/>
            <person name="Kanchi K."/>
            <person name="Thane T."/>
            <person name="Scimone A."/>
            <person name="Thane N."/>
            <person name="Henke J."/>
            <person name="Wang T."/>
            <person name="Ruppert J."/>
            <person name="Shah N."/>
            <person name="Rotter K."/>
            <person name="Hodges J."/>
            <person name="Ingenthron E."/>
            <person name="Cordes M."/>
            <person name="Kohlberg S."/>
            <person name="Sgro J."/>
            <person name="Delgado B."/>
            <person name="Mead K."/>
            <person name="Chinwalla A."/>
            <person name="Leonard S."/>
            <person name="Crouse K."/>
            <person name="Collura K."/>
            <person name="Kudrna D."/>
            <person name="Currie J."/>
            <person name="He R."/>
            <person name="Angelova A."/>
            <person name="Rajasekar S."/>
            <person name="Mueller T."/>
            <person name="Lomeli R."/>
            <person name="Scara G."/>
            <person name="Ko A."/>
            <person name="Delaney K."/>
            <person name="Wissotski M."/>
            <person name="Lopez G."/>
            <person name="Campos D."/>
            <person name="Braidotti M."/>
            <person name="Ashley E."/>
            <person name="Golser W."/>
            <person name="Kim H."/>
            <person name="Lee S."/>
            <person name="Lin J."/>
            <person name="Dujmic Z."/>
            <person name="Kim W."/>
            <person name="Talag J."/>
            <person name="Zuccolo A."/>
            <person name="Fan C."/>
            <person name="Sebastian A."/>
            <person name="Kramer M."/>
            <person name="Spiegel L."/>
            <person name="Nascimento L."/>
            <person name="Zutavern T."/>
            <person name="Miller B."/>
            <person name="Ambroise C."/>
            <person name="Muller S."/>
            <person name="Spooner W."/>
            <person name="Narechania A."/>
            <person name="Ren L."/>
            <person name="Wei S."/>
            <person name="Kumari S."/>
            <person name="Faga B."/>
            <person name="Levy M.J."/>
            <person name="McMahan L."/>
            <person name="Van Buren P."/>
            <person name="Vaughn M.W."/>
            <person name="Ying K."/>
            <person name="Yeh C.-T."/>
            <person name="Emrich S.J."/>
            <person name="Jia Y."/>
            <person name="Kalyanaraman A."/>
            <person name="Hsia A.-P."/>
            <person name="Barbazuk W.B."/>
            <person name="Baucom R.S."/>
            <person name="Brutnell T.P."/>
            <person name="Carpita N.C."/>
            <person name="Chaparro C."/>
            <person name="Chia J.-M."/>
            <person name="Deragon J.-M."/>
            <person name="Estill J.C."/>
            <person name="Fu Y."/>
            <person name="Jeddeloh J.A."/>
            <person name="Han Y."/>
            <person name="Lee H."/>
            <person name="Li P."/>
            <person name="Lisch D.R."/>
            <person name="Liu S."/>
            <person name="Liu Z."/>
            <person name="Nagel D.H."/>
            <person name="McCann M.C."/>
            <person name="SanMiguel P."/>
            <person name="Myers A.M."/>
            <person name="Nettleton D."/>
            <person name="Nguyen J."/>
            <person name="Penning B.W."/>
            <person name="Ponnala L."/>
            <person name="Schneider K.L."/>
            <person name="Schwartz D.C."/>
            <person name="Sharma A."/>
            <person name="Soderlund C."/>
            <person name="Springer N.M."/>
            <person name="Sun Q."/>
            <person name="Wang H."/>
            <person name="Waterman M."/>
            <person name="Westerman R."/>
            <person name="Wolfgruber T.K."/>
            <person name="Yang L."/>
            <person name="Yu Y."/>
            <person name="Zhang L."/>
            <person name="Zhou S."/>
            <person name="Zhu Q."/>
            <person name="Bennetzen J.L."/>
            <person name="Dawe R.K."/>
            <person name="Jiang J."/>
            <person name="Jiang N."/>
            <person name="Presting G.G."/>
            <person name="Wessler S.R."/>
            <person name="Aluru S."/>
            <person name="Martienssen R.A."/>
            <person name="Clifton S.W."/>
            <person name="McCombie W.R."/>
            <person name="Wing R.A."/>
            <person name="Wilson R.K."/>
        </authorList>
    </citation>
    <scope>NUCLEOTIDE SEQUENCE [LARGE SCALE GENOMIC DNA]</scope>
    <source>
        <strain evidence="2">cv. B73</strain>
    </source>
</reference>
<dbReference type="InParanoid" id="A0A804QL95"/>
<dbReference type="EnsemblPlants" id="Zm00001eb339910_T001">
    <property type="protein sequence ID" value="Zm00001eb339910_P001"/>
    <property type="gene ID" value="Zm00001eb339910"/>
</dbReference>
<evidence type="ECO:0000313" key="2">
    <source>
        <dbReference type="Proteomes" id="UP000007305"/>
    </source>
</evidence>
<name>A0A804QL95_MAIZE</name>
<dbReference type="AlphaFoldDB" id="A0A804QL95"/>
<proteinExistence type="predicted"/>
<reference evidence="1" key="3">
    <citation type="submission" date="2021-05" db="UniProtKB">
        <authorList>
            <consortium name="EnsemblPlants"/>
        </authorList>
    </citation>
    <scope>IDENTIFICATION</scope>
    <source>
        <strain evidence="1">cv. B73</strain>
    </source>
</reference>
<protein>
    <submittedName>
        <fullName evidence="1">Uncharacterized protein</fullName>
    </submittedName>
</protein>
<reference evidence="1" key="2">
    <citation type="submission" date="2019-07" db="EMBL/GenBank/DDBJ databases">
        <authorList>
            <person name="Seetharam A."/>
            <person name="Woodhouse M."/>
            <person name="Cannon E."/>
        </authorList>
    </citation>
    <scope>NUCLEOTIDE SEQUENCE [LARGE SCALE GENOMIC DNA]</scope>
    <source>
        <strain evidence="1">cv. B73</strain>
    </source>
</reference>
<sequence>MMTEIRSTNRKCGDEALAELVTVMFWVAPEDEWAERNSSPELSLEFGRKLNFNELVMEAYGCELSCRRAVVAWMAAALLQGYREDESMINSFRPNFGSLTFGTIALKNDEGKGNEESVDVVEDRVAEGPGNETRLAIEVVVPDVRREALLASARDDNP</sequence>
<accession>A0A804QL95</accession>
<keyword evidence="2" id="KW-1185">Reference proteome</keyword>
<evidence type="ECO:0000313" key="1">
    <source>
        <dbReference type="EnsemblPlants" id="Zm00001eb339910_P001"/>
    </source>
</evidence>